<organism evidence="10 11">
    <name type="scientific">Streptococcus gallinaceus</name>
    <dbReference type="NCBI Taxonomy" id="165758"/>
    <lineage>
        <taxon>Bacteria</taxon>
        <taxon>Bacillati</taxon>
        <taxon>Bacillota</taxon>
        <taxon>Bacilli</taxon>
        <taxon>Lactobacillales</taxon>
        <taxon>Streptococcaceae</taxon>
        <taxon>Streptococcus</taxon>
    </lineage>
</organism>
<dbReference type="PANTHER" id="PTHR34390">
    <property type="entry name" value="UPF0442 PROTEIN YJJB-RELATED"/>
    <property type="match status" value="1"/>
</dbReference>
<evidence type="ECO:0000256" key="6">
    <source>
        <dbReference type="ARBA" id="ARBA00034125"/>
    </source>
</evidence>
<comment type="caution">
    <text evidence="10">The sequence shown here is derived from an EMBL/GenBank/DDBJ whole genome shotgun (WGS) entry which is preliminary data.</text>
</comment>
<evidence type="ECO:0000259" key="8">
    <source>
        <dbReference type="Pfam" id="PF06738"/>
    </source>
</evidence>
<feature type="transmembrane region" description="Helical" evidence="7">
    <location>
        <begin position="347"/>
        <end position="370"/>
    </location>
</feature>
<feature type="transmembrane region" description="Helical" evidence="7">
    <location>
        <begin position="296"/>
        <end position="314"/>
    </location>
</feature>
<reference evidence="10 11" key="1">
    <citation type="submission" date="2024-06" db="EMBL/GenBank/DDBJ databases">
        <title>Genomic Encyclopedia of Type Strains, Phase IV (KMG-IV): sequencing the most valuable type-strain genomes for metagenomic binning, comparative biology and taxonomic classification.</title>
        <authorList>
            <person name="Goeker M."/>
        </authorList>
    </citation>
    <scope>NUCLEOTIDE SEQUENCE [LARGE SCALE GENOMIC DNA]</scope>
    <source>
        <strain evidence="10 11">DSM 15349</strain>
    </source>
</reference>
<evidence type="ECO:0000256" key="5">
    <source>
        <dbReference type="ARBA" id="ARBA00023136"/>
    </source>
</evidence>
<comment type="subcellular location">
    <subcellularLocation>
        <location evidence="1">Cell membrane</location>
        <topology evidence="1">Multi-pass membrane protein</topology>
    </subcellularLocation>
</comment>
<dbReference type="Proteomes" id="UP001549055">
    <property type="component" value="Unassembled WGS sequence"/>
</dbReference>
<evidence type="ECO:0000259" key="9">
    <source>
        <dbReference type="Pfam" id="PF12821"/>
    </source>
</evidence>
<keyword evidence="11" id="KW-1185">Reference proteome</keyword>
<dbReference type="EMBL" id="JBEPMK010000003">
    <property type="protein sequence ID" value="MET3644320.1"/>
    <property type="molecule type" value="Genomic_DNA"/>
</dbReference>
<dbReference type="Pfam" id="PF12821">
    <property type="entry name" value="ThrE_2"/>
    <property type="match status" value="1"/>
</dbReference>
<dbReference type="Pfam" id="PF06738">
    <property type="entry name" value="ThrE"/>
    <property type="match status" value="1"/>
</dbReference>
<evidence type="ECO:0000256" key="3">
    <source>
        <dbReference type="ARBA" id="ARBA00022692"/>
    </source>
</evidence>
<comment type="similarity">
    <text evidence="6">Belongs to the ThrE exporter (TC 2.A.79) family.</text>
</comment>
<name>A0ABV2JK64_9STRE</name>
<feature type="transmembrane region" description="Helical" evidence="7">
    <location>
        <begin position="382"/>
        <end position="400"/>
    </location>
</feature>
<feature type="transmembrane region" description="Helical" evidence="7">
    <location>
        <begin position="320"/>
        <end position="340"/>
    </location>
</feature>
<protein>
    <submittedName>
        <fullName evidence="10">Uncharacterized membrane protein YjjP (DUF1212 family)</fullName>
    </submittedName>
</protein>
<feature type="transmembrane region" description="Helical" evidence="7">
    <location>
        <begin position="144"/>
        <end position="161"/>
    </location>
</feature>
<keyword evidence="3 7" id="KW-0812">Transmembrane</keyword>
<feature type="transmembrane region" description="Helical" evidence="7">
    <location>
        <begin position="195"/>
        <end position="216"/>
    </location>
</feature>
<feature type="transmembrane region" description="Helical" evidence="7">
    <location>
        <begin position="119"/>
        <end position="138"/>
    </location>
</feature>
<gene>
    <name evidence="10" type="ORF">ABID27_000944</name>
</gene>
<evidence type="ECO:0000256" key="4">
    <source>
        <dbReference type="ARBA" id="ARBA00022989"/>
    </source>
</evidence>
<evidence type="ECO:0000256" key="7">
    <source>
        <dbReference type="SAM" id="Phobius"/>
    </source>
</evidence>
<dbReference type="InterPro" id="IPR010619">
    <property type="entry name" value="ThrE-like_N"/>
</dbReference>
<dbReference type="RefSeq" id="WP_253364423.1">
    <property type="nucleotide sequence ID" value="NZ_JALJXU010000003.1"/>
</dbReference>
<keyword evidence="5 7" id="KW-0472">Membrane</keyword>
<proteinExistence type="inferred from homology"/>
<feature type="domain" description="Threonine/serine exporter-like N-terminal" evidence="8">
    <location>
        <begin position="12"/>
        <end position="250"/>
    </location>
</feature>
<keyword evidence="4 7" id="KW-1133">Transmembrane helix</keyword>
<dbReference type="PANTHER" id="PTHR34390:SF2">
    <property type="entry name" value="SUCCINATE TRANSPORTER SUBUNIT YJJP-RELATED"/>
    <property type="match status" value="1"/>
</dbReference>
<evidence type="ECO:0000313" key="11">
    <source>
        <dbReference type="Proteomes" id="UP001549055"/>
    </source>
</evidence>
<evidence type="ECO:0000313" key="10">
    <source>
        <dbReference type="EMBL" id="MET3644320.1"/>
    </source>
</evidence>
<keyword evidence="2" id="KW-1003">Cell membrane</keyword>
<evidence type="ECO:0000256" key="2">
    <source>
        <dbReference type="ARBA" id="ARBA00022475"/>
    </source>
</evidence>
<feature type="transmembrane region" description="Helical" evidence="7">
    <location>
        <begin position="168"/>
        <end position="189"/>
    </location>
</feature>
<evidence type="ECO:0000256" key="1">
    <source>
        <dbReference type="ARBA" id="ARBA00004651"/>
    </source>
</evidence>
<feature type="transmembrane region" description="Helical" evidence="7">
    <location>
        <begin position="228"/>
        <end position="252"/>
    </location>
</feature>
<sequence>MRIKTETTAMEVVVWVGELLMESGAEIYRIEDTMKRIAARLGIQNFETYVVNQGIITSGLDKEDNHLGKAYTTKDVSIHMGKLEAVNALSRQIVKGEVSDLEDISQRLDRIEHFPKQSLLLTLFAYFLGAGGFSMALGSGFLDALASAMTGLILGLVYHLISPKIHAGFIHTIIGSAVITLSASLLLYLHVGQHLGPIVLGALMTLIPGAFFVNSIREFSQNNYSTGLTLLMSALLSCISLSVGVVTVLEALPFAEQMTAAFTSTIATPMDFVIRALTAAVGTVAFALLYHVPKRYLVYIGILSGLSWLVYLLIFEYHHIDALAVFFSSLMVAFCSRWLAVRKKCPMTLFLSTSIFPLIPGLSFYRAVYFVLTGADTLAVEYLRISFITAFTIAIAIGIVQQFSTNYPRFFAQKQG</sequence>
<dbReference type="InterPro" id="IPR050539">
    <property type="entry name" value="ThrE_Dicarb/AminoAcid_Exp"/>
</dbReference>
<feature type="transmembrane region" description="Helical" evidence="7">
    <location>
        <begin position="272"/>
        <end position="289"/>
    </location>
</feature>
<accession>A0ABV2JK64</accession>
<feature type="domain" description="Threonine/Serine exporter ThrE" evidence="9">
    <location>
        <begin position="277"/>
        <end position="401"/>
    </location>
</feature>
<dbReference type="InterPro" id="IPR024528">
    <property type="entry name" value="ThrE_2"/>
</dbReference>